<dbReference type="InterPro" id="IPR058627">
    <property type="entry name" value="MdtA-like_C"/>
</dbReference>
<evidence type="ECO:0000259" key="4">
    <source>
        <dbReference type="Pfam" id="PF25881"/>
    </source>
</evidence>
<dbReference type="SUPFAM" id="SSF111369">
    <property type="entry name" value="HlyD-like secretion proteins"/>
    <property type="match status" value="3"/>
</dbReference>
<dbReference type="GO" id="GO:0015562">
    <property type="term" value="F:efflux transmembrane transporter activity"/>
    <property type="evidence" value="ECO:0007669"/>
    <property type="project" value="TreeGrafter"/>
</dbReference>
<reference evidence="6 7" key="1">
    <citation type="submission" date="2015-06" db="EMBL/GenBank/DDBJ databases">
        <title>Draft genome sequence of an Alphaproteobacteria species associated to the Mediterranean sponge Oscarella lobularis.</title>
        <authorList>
            <person name="Jourda C."/>
            <person name="Santini S."/>
            <person name="Claverie J.-M."/>
        </authorList>
    </citation>
    <scope>NUCLEOTIDE SEQUENCE [LARGE SCALE GENOMIC DNA]</scope>
    <source>
        <strain evidence="6">IGS</strain>
    </source>
</reference>
<dbReference type="OrthoDB" id="9813967at2"/>
<dbReference type="InterPro" id="IPR006143">
    <property type="entry name" value="RND_pump_MFP"/>
</dbReference>
<dbReference type="Gene3D" id="2.40.50.100">
    <property type="match status" value="2"/>
</dbReference>
<evidence type="ECO:0000259" key="5">
    <source>
        <dbReference type="Pfam" id="PF25967"/>
    </source>
</evidence>
<evidence type="ECO:0000313" key="6">
    <source>
        <dbReference type="EMBL" id="KMW60062.1"/>
    </source>
</evidence>
<dbReference type="Pfam" id="PF25967">
    <property type="entry name" value="RND-MFP_C"/>
    <property type="match status" value="1"/>
</dbReference>
<feature type="chain" id="PRO_5005318525" evidence="3">
    <location>
        <begin position="24"/>
        <end position="421"/>
    </location>
</feature>
<feature type="signal peptide" evidence="3">
    <location>
        <begin position="1"/>
        <end position="23"/>
    </location>
</feature>
<dbReference type="Proteomes" id="UP000037178">
    <property type="component" value="Unassembled WGS sequence"/>
</dbReference>
<dbReference type="Gene3D" id="2.40.420.20">
    <property type="match status" value="1"/>
</dbReference>
<comment type="caution">
    <text evidence="6">The sequence shown here is derived from an EMBL/GenBank/DDBJ whole genome shotgun (WGS) entry which is preliminary data.</text>
</comment>
<evidence type="ECO:0000256" key="2">
    <source>
        <dbReference type="SAM" id="Coils"/>
    </source>
</evidence>
<keyword evidence="3" id="KW-0732">Signal</keyword>
<dbReference type="PATRIC" id="fig|1675527.3.peg.253"/>
<dbReference type="Gene3D" id="1.10.287.470">
    <property type="entry name" value="Helix hairpin bin"/>
    <property type="match status" value="2"/>
</dbReference>
<name>A0A0J9EBB2_9RHOB</name>
<dbReference type="Gene3D" id="2.40.30.170">
    <property type="match status" value="1"/>
</dbReference>
<protein>
    <submittedName>
        <fullName evidence="6">Putative Co/Zn/Cd efflux system membrane fusion protein</fullName>
    </submittedName>
</protein>
<accession>A0A0J9EBB2</accession>
<dbReference type="PANTHER" id="PTHR30469:SF20">
    <property type="entry name" value="EFFLUX RND TRANSPORTER PERIPLASMIC ADAPTOR SUBUNIT"/>
    <property type="match status" value="1"/>
</dbReference>
<dbReference type="Pfam" id="PF25881">
    <property type="entry name" value="HH_YBHG"/>
    <property type="match status" value="1"/>
</dbReference>
<keyword evidence="2" id="KW-0175">Coiled coil</keyword>
<feature type="domain" description="Multidrug resistance protein MdtA-like C-terminal permuted SH3" evidence="5">
    <location>
        <begin position="348"/>
        <end position="403"/>
    </location>
</feature>
<dbReference type="PANTHER" id="PTHR30469">
    <property type="entry name" value="MULTIDRUG RESISTANCE PROTEIN MDTA"/>
    <property type="match status" value="1"/>
</dbReference>
<dbReference type="GO" id="GO:1990281">
    <property type="term" value="C:efflux pump complex"/>
    <property type="evidence" value="ECO:0007669"/>
    <property type="project" value="TreeGrafter"/>
</dbReference>
<evidence type="ECO:0000256" key="3">
    <source>
        <dbReference type="SAM" id="SignalP"/>
    </source>
</evidence>
<sequence length="421" mass="44157">MLRFSVLTTLGAIGVAFCGPLSAQDAVSAQDAAPRPAKVAEVTASSAKITRSYPASVLPSREIELSFKVSGQVVELPVRAASEVAEGDVIAQIDPRDFENQIVQLQSQKDQAVAQLDALRAGAREEEIAALEAAVESAQAQVDQTREALTRAEQLLERGVSTRAQVEGAQAEFRVAEANLRAQQEQLRIGQVGGRPEDIAASEAAIRGIDAQIKVARDSLADATLLAPFDGIVARRDIENFANVQAGQTIVLLQGLDVVHLAFDIPSPDVIALTRNGADQISNSAVFDGLPGQEFEAAIVEFSVQADSATQTYRGRVAVEVPEDAVILPGMVARVIASTDGNMAELRAPLSAIAAAPDGAPFVWLVDGSGMVSHRDVKLGEASGSQVVVSEGLEEGDIIVSAGVSEIIDGMTIRPITQVGN</sequence>
<gene>
    <name evidence="6" type="ORF">AIOL_000213</name>
</gene>
<organism evidence="6 7">
    <name type="scientific">Candidatus Rhodobacter oscarellae</name>
    <dbReference type="NCBI Taxonomy" id="1675527"/>
    <lineage>
        <taxon>Bacteria</taxon>
        <taxon>Pseudomonadati</taxon>
        <taxon>Pseudomonadota</taxon>
        <taxon>Alphaproteobacteria</taxon>
        <taxon>Rhodobacterales</taxon>
        <taxon>Rhodobacter group</taxon>
        <taxon>Rhodobacter</taxon>
    </lineage>
</organism>
<dbReference type="NCBIfam" id="TIGR01730">
    <property type="entry name" value="RND_mfp"/>
    <property type="match status" value="1"/>
</dbReference>
<feature type="coiled-coil region" evidence="2">
    <location>
        <begin position="102"/>
        <end position="186"/>
    </location>
</feature>
<dbReference type="AlphaFoldDB" id="A0A0J9EBB2"/>
<evidence type="ECO:0000256" key="1">
    <source>
        <dbReference type="ARBA" id="ARBA00009477"/>
    </source>
</evidence>
<dbReference type="EMBL" id="LFTY01000001">
    <property type="protein sequence ID" value="KMW60062.1"/>
    <property type="molecule type" value="Genomic_DNA"/>
</dbReference>
<comment type="similarity">
    <text evidence="1">Belongs to the membrane fusion protein (MFP) (TC 8.A.1) family.</text>
</comment>
<evidence type="ECO:0000313" key="7">
    <source>
        <dbReference type="Proteomes" id="UP000037178"/>
    </source>
</evidence>
<keyword evidence="7" id="KW-1185">Reference proteome</keyword>
<proteinExistence type="inferred from homology"/>
<dbReference type="InterPro" id="IPR059052">
    <property type="entry name" value="HH_YbhG-like"/>
</dbReference>
<feature type="domain" description="YbhG-like alpha-helical hairpin" evidence="4">
    <location>
        <begin position="93"/>
        <end position="217"/>
    </location>
</feature>
<dbReference type="STRING" id="1675527.AIOL_000213"/>